<gene>
    <name evidence="1" type="ORF">PPSIR1_11350</name>
</gene>
<dbReference type="Proteomes" id="UP000005801">
    <property type="component" value="Unassembled WGS sequence"/>
</dbReference>
<dbReference type="EMBL" id="ABCS01000011">
    <property type="protein sequence ID" value="EDM80368.1"/>
    <property type="molecule type" value="Genomic_DNA"/>
</dbReference>
<comment type="caution">
    <text evidence="1">The sequence shown here is derived from an EMBL/GenBank/DDBJ whole genome shotgun (WGS) entry which is preliminary data.</text>
</comment>
<sequence>MACLTRVDGDGEVVLWTPNWGGWPDGEGGLG</sequence>
<accession>A6G173</accession>
<evidence type="ECO:0000313" key="2">
    <source>
        <dbReference type="Proteomes" id="UP000005801"/>
    </source>
</evidence>
<organism evidence="1 2">
    <name type="scientific">Plesiocystis pacifica SIR-1</name>
    <dbReference type="NCBI Taxonomy" id="391625"/>
    <lineage>
        <taxon>Bacteria</taxon>
        <taxon>Pseudomonadati</taxon>
        <taxon>Myxococcota</taxon>
        <taxon>Polyangia</taxon>
        <taxon>Nannocystales</taxon>
        <taxon>Nannocystaceae</taxon>
        <taxon>Plesiocystis</taxon>
    </lineage>
</organism>
<dbReference type="AlphaFoldDB" id="A6G173"/>
<reference evidence="1 2" key="1">
    <citation type="submission" date="2007-06" db="EMBL/GenBank/DDBJ databases">
        <authorList>
            <person name="Shimkets L."/>
            <person name="Ferriera S."/>
            <person name="Johnson J."/>
            <person name="Kravitz S."/>
            <person name="Beeson K."/>
            <person name="Sutton G."/>
            <person name="Rogers Y.-H."/>
            <person name="Friedman R."/>
            <person name="Frazier M."/>
            <person name="Venter J.C."/>
        </authorList>
    </citation>
    <scope>NUCLEOTIDE SEQUENCE [LARGE SCALE GENOMIC DNA]</scope>
    <source>
        <strain evidence="1 2">SIR-1</strain>
    </source>
</reference>
<proteinExistence type="predicted"/>
<evidence type="ECO:0000313" key="1">
    <source>
        <dbReference type="EMBL" id="EDM80368.1"/>
    </source>
</evidence>
<keyword evidence="2" id="KW-1185">Reference proteome</keyword>
<protein>
    <submittedName>
        <fullName evidence="1">Uncharacterized protein</fullName>
    </submittedName>
</protein>
<name>A6G173_9BACT</name>